<name>B5H2C9_STRCL</name>
<sequence>MSSGHGPSFEADPARLSAFITDAHTLCKQLRHVADNFAALVAPTSMWYGVDDDYAKEMGPQAHRERGYVQSGLNLVADGFGASIEGHFAALRKVSATQSQNLDDINLLKGRIDSVGEGGGTGGGKH</sequence>
<dbReference type="OrthoDB" id="4212522at2"/>
<organism evidence="1 2">
    <name type="scientific">Streptomyces clavuligerus</name>
    <dbReference type="NCBI Taxonomy" id="1901"/>
    <lineage>
        <taxon>Bacteria</taxon>
        <taxon>Bacillati</taxon>
        <taxon>Actinomycetota</taxon>
        <taxon>Actinomycetes</taxon>
        <taxon>Kitasatosporales</taxon>
        <taxon>Streptomycetaceae</taxon>
        <taxon>Streptomyces</taxon>
    </lineage>
</organism>
<accession>B5H2C9</accession>
<proteinExistence type="predicted"/>
<dbReference type="Proteomes" id="UP000002357">
    <property type="component" value="Chromosome"/>
</dbReference>
<dbReference type="GeneID" id="93732922"/>
<protein>
    <recommendedName>
        <fullName evidence="3">WXG100 family type VII secretion target</fullName>
    </recommendedName>
</protein>
<evidence type="ECO:0008006" key="3">
    <source>
        <dbReference type="Google" id="ProtNLM"/>
    </source>
</evidence>
<keyword evidence="2" id="KW-1185">Reference proteome</keyword>
<reference evidence="1 2" key="1">
    <citation type="journal article" date="2010" name="Genome Biol. Evol.">
        <title>The sequence of a 1.8-mb bacterial linear plasmid reveals a rich evolutionary reservoir of secondary metabolic pathways.</title>
        <authorList>
            <person name="Medema M.H."/>
            <person name="Trefzer A."/>
            <person name="Kovalchuk A."/>
            <person name="van den Berg M."/>
            <person name="Mueller U."/>
            <person name="Heijne W."/>
            <person name="Wu L."/>
            <person name="Alam M.T."/>
            <person name="Ronning C.M."/>
            <person name="Nierman W.C."/>
            <person name="Bovenberg R.A.L."/>
            <person name="Breitling R."/>
            <person name="Takano E."/>
        </authorList>
    </citation>
    <scope>NUCLEOTIDE SEQUENCE [LARGE SCALE GENOMIC DNA]</scope>
    <source>
        <strain evidence="2">ATCC 27064 / DSM 738 / JCM 4710 / NBRC 13307 / NCIMB 12785 / NRRL 3585 / VKM Ac-602</strain>
    </source>
</reference>
<dbReference type="AlphaFoldDB" id="B5H2C9"/>
<dbReference type="EMBL" id="CM000913">
    <property type="protein sequence ID" value="EFG05454.1"/>
    <property type="molecule type" value="Genomic_DNA"/>
</dbReference>
<gene>
    <name evidence="1" type="ORF">SCLAV_0378</name>
</gene>
<evidence type="ECO:0000313" key="1">
    <source>
        <dbReference type="EMBL" id="EFG05454.1"/>
    </source>
</evidence>
<dbReference type="KEGG" id="sclf:BB341_25910"/>
<evidence type="ECO:0000313" key="2">
    <source>
        <dbReference type="Proteomes" id="UP000002357"/>
    </source>
</evidence>
<dbReference type="RefSeq" id="WP_003958444.1">
    <property type="nucleotide sequence ID" value="NZ_CM000913.1"/>
</dbReference>
<dbReference type="STRING" id="1901.BB341_25910"/>